<comment type="similarity">
    <text evidence="2">Belongs to the fatty acid desaturase type 1 family.</text>
</comment>
<dbReference type="Pfam" id="PF00487">
    <property type="entry name" value="FA_desaturase"/>
    <property type="match status" value="1"/>
</dbReference>
<dbReference type="Pfam" id="PF00173">
    <property type="entry name" value="Cyt-b5"/>
    <property type="match status" value="1"/>
</dbReference>
<dbReference type="InterPro" id="IPR001199">
    <property type="entry name" value="Cyt_B5-like_heme/steroid-bd"/>
</dbReference>
<comment type="subcellular location">
    <subcellularLocation>
        <location evidence="1">Membrane</location>
        <topology evidence="1">Multi-pass membrane protein</topology>
    </subcellularLocation>
</comment>
<feature type="domain" description="Cytochrome b5 heme-binding" evidence="10">
    <location>
        <begin position="68"/>
        <end position="116"/>
    </location>
</feature>
<dbReference type="InterPro" id="IPR012171">
    <property type="entry name" value="Fatty_acid_desaturase"/>
</dbReference>
<dbReference type="InterPro" id="IPR005804">
    <property type="entry name" value="FA_desaturase_dom"/>
</dbReference>
<keyword evidence="6" id="KW-0443">Lipid metabolism</keyword>
<feature type="region of interest" description="Disordered" evidence="8">
    <location>
        <begin position="30"/>
        <end position="50"/>
    </location>
</feature>
<keyword evidence="7 9" id="KW-0472">Membrane</keyword>
<accession>A0A226DE51</accession>
<dbReference type="GO" id="GO:0016020">
    <property type="term" value="C:membrane"/>
    <property type="evidence" value="ECO:0007669"/>
    <property type="project" value="UniProtKB-SubCell"/>
</dbReference>
<evidence type="ECO:0000256" key="2">
    <source>
        <dbReference type="ARBA" id="ARBA00009295"/>
    </source>
</evidence>
<reference evidence="11 12" key="1">
    <citation type="submission" date="2015-12" db="EMBL/GenBank/DDBJ databases">
        <title>The genome of Folsomia candida.</title>
        <authorList>
            <person name="Faddeeva A."/>
            <person name="Derks M.F."/>
            <person name="Anvar Y."/>
            <person name="Smit S."/>
            <person name="Van Straalen N."/>
            <person name="Roelofs D."/>
        </authorList>
    </citation>
    <scope>NUCLEOTIDE SEQUENCE [LARGE SCALE GENOMIC DNA]</scope>
    <source>
        <strain evidence="11 12">VU population</strain>
        <tissue evidence="11">Whole body</tissue>
    </source>
</reference>
<organism evidence="11 12">
    <name type="scientific">Folsomia candida</name>
    <name type="common">Springtail</name>
    <dbReference type="NCBI Taxonomy" id="158441"/>
    <lineage>
        <taxon>Eukaryota</taxon>
        <taxon>Metazoa</taxon>
        <taxon>Ecdysozoa</taxon>
        <taxon>Arthropoda</taxon>
        <taxon>Hexapoda</taxon>
        <taxon>Collembola</taxon>
        <taxon>Entomobryomorpha</taxon>
        <taxon>Isotomoidea</taxon>
        <taxon>Isotomidae</taxon>
        <taxon>Proisotominae</taxon>
        <taxon>Folsomia</taxon>
    </lineage>
</organism>
<evidence type="ECO:0000256" key="1">
    <source>
        <dbReference type="ARBA" id="ARBA00004141"/>
    </source>
</evidence>
<protein>
    <submittedName>
        <fullName evidence="11">Fatty acid desaturase 2</fullName>
    </submittedName>
</protein>
<proteinExistence type="inferred from homology"/>
<comment type="caution">
    <text evidence="11">The sequence shown here is derived from an EMBL/GenBank/DDBJ whole genome shotgun (WGS) entry which is preliminary data.</text>
</comment>
<dbReference type="OrthoDB" id="260091at2759"/>
<dbReference type="PANTHER" id="PTHR19353:SF88">
    <property type="entry name" value="DELTA(5) FATTY ACID DESATURASE FAT-4"/>
    <property type="match status" value="1"/>
</dbReference>
<dbReference type="PIRSF" id="PIRSF015921">
    <property type="entry name" value="FA_sphinglp_des"/>
    <property type="match status" value="1"/>
</dbReference>
<evidence type="ECO:0000313" key="12">
    <source>
        <dbReference type="Proteomes" id="UP000198287"/>
    </source>
</evidence>
<evidence type="ECO:0000256" key="5">
    <source>
        <dbReference type="ARBA" id="ARBA00023002"/>
    </source>
</evidence>
<sequence length="470" mass="54419">MKTSTHARTDLRSRTLISCNQSAAFFRRDKNMSLEQQEQDPSSSSSWVEETRKGCIPSSAVAKQRNEILYEGHFYDVTNWIDRHPGGKIIQFYTAPGEDATLAVQQFHNRSLPKTLAIMRGLPRRKATPEDLANHGAATQHSRHKALSDDFARLESELREEGFFLPSWSHTLFRLLELIALQVTAICCLTSASAWLQVGGILLSALYAGRCGWWMHEGGHHSITGRPRLDRFIQSMVYGLGDGMSARWWSSQHNRHHAMPQRLHADVDLETLPLLAFNKKVMEDRPTSNFFLRHQSKLFVLVDTFLVAIFWKVYLHPRYAWRKGAFSDLFFMSVHYCLILPFGLVNYVVAVWLTSNYIFINFALSHTHMEVSTQSLHWVEYSLAHTTDIEPNWFVDWWMGMLNYQIEHHLFPTMPQFRHAQVRPRVEVLARKHGLPFHSMSYWAAMRKTFSNLEKVSQQLKAAEEEEGEE</sequence>
<evidence type="ECO:0000313" key="11">
    <source>
        <dbReference type="EMBL" id="OXA43852.1"/>
    </source>
</evidence>
<dbReference type="PROSITE" id="PS50255">
    <property type="entry name" value="CYTOCHROME_B5_2"/>
    <property type="match status" value="1"/>
</dbReference>
<evidence type="ECO:0000256" key="9">
    <source>
        <dbReference type="SAM" id="Phobius"/>
    </source>
</evidence>
<name>A0A226DE51_FOLCA</name>
<gene>
    <name evidence="11" type="ORF">Fcan01_21415</name>
</gene>
<dbReference type="PANTHER" id="PTHR19353">
    <property type="entry name" value="FATTY ACID DESATURASE 2"/>
    <property type="match status" value="1"/>
</dbReference>
<keyword evidence="5" id="KW-0560">Oxidoreductase</keyword>
<dbReference type="AlphaFoldDB" id="A0A226DE51"/>
<dbReference type="OMA" id="CGWWMHE"/>
<dbReference type="SUPFAM" id="SSF55856">
    <property type="entry name" value="Cytochrome b5-like heme/steroid binding domain"/>
    <property type="match status" value="1"/>
</dbReference>
<evidence type="ECO:0000256" key="3">
    <source>
        <dbReference type="ARBA" id="ARBA00022692"/>
    </source>
</evidence>
<dbReference type="Gene3D" id="3.10.120.10">
    <property type="entry name" value="Cytochrome b5-like heme/steroid binding domain"/>
    <property type="match status" value="1"/>
</dbReference>
<dbReference type="InterPro" id="IPR036400">
    <property type="entry name" value="Cyt_B5-like_heme/steroid_sf"/>
</dbReference>
<feature type="transmembrane region" description="Helical" evidence="9">
    <location>
        <begin position="336"/>
        <end position="359"/>
    </location>
</feature>
<keyword evidence="4 9" id="KW-1133">Transmembrane helix</keyword>
<evidence type="ECO:0000256" key="4">
    <source>
        <dbReference type="ARBA" id="ARBA00022989"/>
    </source>
</evidence>
<dbReference type="GO" id="GO:0006629">
    <property type="term" value="P:lipid metabolic process"/>
    <property type="evidence" value="ECO:0007669"/>
    <property type="project" value="UniProtKB-KW"/>
</dbReference>
<evidence type="ECO:0000256" key="7">
    <source>
        <dbReference type="ARBA" id="ARBA00023136"/>
    </source>
</evidence>
<feature type="transmembrane region" description="Helical" evidence="9">
    <location>
        <begin position="298"/>
        <end position="315"/>
    </location>
</feature>
<evidence type="ECO:0000259" key="10">
    <source>
        <dbReference type="PROSITE" id="PS50255"/>
    </source>
</evidence>
<evidence type="ECO:0000256" key="8">
    <source>
        <dbReference type="SAM" id="MobiDB-lite"/>
    </source>
</evidence>
<keyword evidence="12" id="KW-1185">Reference proteome</keyword>
<evidence type="ECO:0000256" key="6">
    <source>
        <dbReference type="ARBA" id="ARBA00023098"/>
    </source>
</evidence>
<dbReference type="EMBL" id="LNIX01000021">
    <property type="protein sequence ID" value="OXA43852.1"/>
    <property type="molecule type" value="Genomic_DNA"/>
</dbReference>
<dbReference type="GO" id="GO:0016717">
    <property type="term" value="F:oxidoreductase activity, acting on paired donors, with oxidation of a pair of donors resulting in the reduction of molecular oxygen to two molecules of water"/>
    <property type="evidence" value="ECO:0007669"/>
    <property type="project" value="TreeGrafter"/>
</dbReference>
<dbReference type="CDD" id="cd03506">
    <property type="entry name" value="Delta6-FADS-like"/>
    <property type="match status" value="1"/>
</dbReference>
<dbReference type="Proteomes" id="UP000198287">
    <property type="component" value="Unassembled WGS sequence"/>
</dbReference>
<keyword evidence="3 9" id="KW-0812">Transmembrane</keyword>